<evidence type="ECO:0000259" key="2">
    <source>
        <dbReference type="Pfam" id="PF01370"/>
    </source>
</evidence>
<dbReference type="InterPro" id="IPR001509">
    <property type="entry name" value="Epimerase_deHydtase"/>
</dbReference>
<dbReference type="EMBL" id="VIWV01000001">
    <property type="protein sequence ID" value="TWF87786.1"/>
    <property type="molecule type" value="Genomic_DNA"/>
</dbReference>
<gene>
    <name evidence="3" type="ORF">FHX78_114804</name>
</gene>
<comment type="similarity">
    <text evidence="1">Belongs to the NAD(P)-dependent epimerase/dehydratase family.</text>
</comment>
<proteinExistence type="inferred from homology"/>
<keyword evidence="4" id="KW-1185">Reference proteome</keyword>
<sequence length="340" mass="36418">MPTHLVTGGAGFIGSHLAASLIERGDDVVVLDNLDGGKTENVPNGATLVVGSVADQATVAELFASYRFDGVYHLAAFAAEGISHAVKHHNYSVNLLGSINLINASLAAKVRFFGFASSVAVYGHGHVPMREDERPVPADSYGNAKLAVERELAVTMQLQGLPYFALRMHNVYGERQNMGDPYRNAVAIFLNQIMRGEPVSVYGDGSQIRAFTYAPDIVGTFLAAADQPAAWGQVFNVGSSHTSTVLDMAHAVRTAMGVPDHPIKHLAARDEVHAAYTDNSLARKTLGDWADTPLAEGLRRTAAWAREHGPVEPVTSLSIENDTADQPEWFTWAAGRAATS</sequence>
<dbReference type="PANTHER" id="PTHR43000">
    <property type="entry name" value="DTDP-D-GLUCOSE 4,6-DEHYDRATASE-RELATED"/>
    <property type="match status" value="1"/>
</dbReference>
<dbReference type="SUPFAM" id="SSF51735">
    <property type="entry name" value="NAD(P)-binding Rossmann-fold domains"/>
    <property type="match status" value="1"/>
</dbReference>
<dbReference type="RefSeq" id="WP_145869514.1">
    <property type="nucleotide sequence ID" value="NZ_BNCE01000011.1"/>
</dbReference>
<evidence type="ECO:0000313" key="4">
    <source>
        <dbReference type="Proteomes" id="UP000316603"/>
    </source>
</evidence>
<protein>
    <submittedName>
        <fullName evidence="3">UDP-glucose 4-epimerase</fullName>
    </submittedName>
</protein>
<comment type="caution">
    <text evidence="3">The sequence shown here is derived from an EMBL/GenBank/DDBJ whole genome shotgun (WGS) entry which is preliminary data.</text>
</comment>
<dbReference type="InterPro" id="IPR036291">
    <property type="entry name" value="NAD(P)-bd_dom_sf"/>
</dbReference>
<dbReference type="AlphaFoldDB" id="A0A561TKU7"/>
<name>A0A561TKU7_9ACTN</name>
<accession>A0A561TKU7</accession>
<dbReference type="Gene3D" id="3.40.50.720">
    <property type="entry name" value="NAD(P)-binding Rossmann-like Domain"/>
    <property type="match status" value="1"/>
</dbReference>
<dbReference type="OrthoDB" id="9801785at2"/>
<dbReference type="Pfam" id="PF01370">
    <property type="entry name" value="Epimerase"/>
    <property type="match status" value="1"/>
</dbReference>
<reference evidence="3 4" key="1">
    <citation type="submission" date="2019-06" db="EMBL/GenBank/DDBJ databases">
        <title>Sequencing the genomes of 1000 actinobacteria strains.</title>
        <authorList>
            <person name="Klenk H.-P."/>
        </authorList>
    </citation>
    <scope>NUCLEOTIDE SEQUENCE [LARGE SCALE GENOMIC DNA]</scope>
    <source>
        <strain evidence="3 4">DSM 41695</strain>
    </source>
</reference>
<evidence type="ECO:0000256" key="1">
    <source>
        <dbReference type="ARBA" id="ARBA00007637"/>
    </source>
</evidence>
<organism evidence="3 4">
    <name type="scientific">Streptomyces capillispiralis</name>
    <dbReference type="NCBI Taxonomy" id="68182"/>
    <lineage>
        <taxon>Bacteria</taxon>
        <taxon>Bacillati</taxon>
        <taxon>Actinomycetota</taxon>
        <taxon>Actinomycetes</taxon>
        <taxon>Kitasatosporales</taxon>
        <taxon>Streptomycetaceae</taxon>
        <taxon>Streptomyces</taxon>
    </lineage>
</organism>
<feature type="domain" description="NAD-dependent epimerase/dehydratase" evidence="2">
    <location>
        <begin position="5"/>
        <end position="238"/>
    </location>
</feature>
<dbReference type="Proteomes" id="UP000316603">
    <property type="component" value="Unassembled WGS sequence"/>
</dbReference>
<evidence type="ECO:0000313" key="3">
    <source>
        <dbReference type="EMBL" id="TWF87786.1"/>
    </source>
</evidence>